<evidence type="ECO:0000313" key="2">
    <source>
        <dbReference type="EMBL" id="CAE0261245.1"/>
    </source>
</evidence>
<reference evidence="2" key="1">
    <citation type="submission" date="2021-01" db="EMBL/GenBank/DDBJ databases">
        <authorList>
            <person name="Corre E."/>
            <person name="Pelletier E."/>
            <person name="Niang G."/>
            <person name="Scheremetjew M."/>
            <person name="Finn R."/>
            <person name="Kale V."/>
            <person name="Holt S."/>
            <person name="Cochrane G."/>
            <person name="Meng A."/>
            <person name="Brown T."/>
            <person name="Cohen L."/>
        </authorList>
    </citation>
    <scope>NUCLEOTIDE SEQUENCE</scope>
    <source>
        <strain evidence="2">NIES-2562</strain>
    </source>
</reference>
<dbReference type="EMBL" id="HBIB01036262">
    <property type="protein sequence ID" value="CAE0261245.1"/>
    <property type="molecule type" value="Transcribed_RNA"/>
</dbReference>
<accession>A0A7S3DKY9</accession>
<feature type="compositionally biased region" description="Basic and acidic residues" evidence="1">
    <location>
        <begin position="1"/>
        <end position="30"/>
    </location>
</feature>
<feature type="compositionally biased region" description="Low complexity" evidence="1">
    <location>
        <begin position="40"/>
        <end position="49"/>
    </location>
</feature>
<evidence type="ECO:0000256" key="1">
    <source>
        <dbReference type="SAM" id="MobiDB-lite"/>
    </source>
</evidence>
<name>A0A7S3DKY9_9EUKA</name>
<dbReference type="AlphaFoldDB" id="A0A7S3DKY9"/>
<proteinExistence type="predicted"/>
<sequence>MGYVDRKLQRVRAKLEREQEVGRQGERGGGSERGTVSQLASSSSSASSSSPPPPPFSSVTFAGSTGDHTSAFLRSLFVPPLDYRPPSSHRIATIPFPYPTHRSTDIGVYEKELARASKLQTGVKSVKAMITKVTEADRVVYLRMPGAVYGGIAVAVNWSSSIPRLTSVRVTCKEEVKPASGGGGGGSEAYIYTETTKEIKYRETLHVPYFSGDGPLFFRFDVPVRCSGVCEWTVEMINRRVKDVSKITLFRYC</sequence>
<feature type="region of interest" description="Disordered" evidence="1">
    <location>
        <begin position="1"/>
        <end position="61"/>
    </location>
</feature>
<gene>
    <name evidence="2" type="ORF">PBIL07802_LOCUS23535</name>
</gene>
<protein>
    <submittedName>
        <fullName evidence="2">Uncharacterized protein</fullName>
    </submittedName>
</protein>
<organism evidence="2">
    <name type="scientific">Palpitomonas bilix</name>
    <dbReference type="NCBI Taxonomy" id="652834"/>
    <lineage>
        <taxon>Eukaryota</taxon>
        <taxon>Eukaryota incertae sedis</taxon>
    </lineage>
</organism>